<dbReference type="Pfam" id="PF20975">
    <property type="entry name" value="DGCcoil"/>
    <property type="match status" value="1"/>
</dbReference>
<evidence type="ECO:0000256" key="1">
    <source>
        <dbReference type="ARBA" id="ARBA00001946"/>
    </source>
</evidence>
<dbReference type="InterPro" id="IPR043128">
    <property type="entry name" value="Rev_trsase/Diguanyl_cyclase"/>
</dbReference>
<dbReference type="InterPro" id="IPR048516">
    <property type="entry name" value="DGCcoil"/>
</dbReference>
<gene>
    <name evidence="6" type="ORF">DIZ80_10325</name>
</gene>
<dbReference type="SMART" id="SM00267">
    <property type="entry name" value="GGDEF"/>
    <property type="match status" value="1"/>
</dbReference>
<sequence>MELEQWKQKYYDQLDSLEKKEQDWEKLETTLKRTIGRLSLAAEGQHATLDRHINDLRTAIKNNINRQRLEAVVDDISRVLSKLEDKQNGPKRDSIKTLELLIEKLSLPDSAEKSRIKLLKKFANSDDTNRDSLLKDSLKLILSVIVTDDTKNEKTGIIDRLFHSKNTSEETNNSVTSNLSTDTDEQLSIYKSCLIGLLNKLDNSDSPNGKLSALKISARDAKQKRELENLSDQLSNILREKTDSTNTFVEISETIEKVDIDPSLQPSIQELLIRLLEQLIVPSDLQDEADKMKHRLEQETDPGNWKQLLKDVALLINSIRSRMQQEKHEFEDFLQQVTDRLKAMDHFLQNETSNLQLAKTQGKDFDKEVKLNVDEIRQDINQATELSSLKQNVSTKLDTISGHIKLYRESENERYQESQKEVDTMHTKMLALESEAEQLKKVVIEKNKQAMFDALTGIPNRLSYEKKSAEEIARWKRFSNPLSLAIWDIDLFKKVNDTYGHKAGDKVLKTVAQLLIKSIRETDFLARYGGEEFVMLLPGTKQEETLRLVNKLRQQIETCGFHYHGDSVKITISCGVSSFNENDTLAQVFERADKALYKAKDNGRNQCVVSSCLSD</sequence>
<comment type="cofactor">
    <cofactor evidence="1">
        <name>Mg(2+)</name>
        <dbReference type="ChEBI" id="CHEBI:18420"/>
    </cofactor>
</comment>
<dbReference type="PROSITE" id="PS50887">
    <property type="entry name" value="GGDEF"/>
    <property type="match status" value="1"/>
</dbReference>
<dbReference type="EMBL" id="QFXC01000011">
    <property type="protein sequence ID" value="RDH82666.1"/>
    <property type="molecule type" value="Genomic_DNA"/>
</dbReference>
<reference evidence="6 7" key="1">
    <citation type="journal article" date="2018" name="ISME J.">
        <title>Endosymbiont genomes yield clues of tubeworm success.</title>
        <authorList>
            <person name="Li Y."/>
            <person name="Liles M.R."/>
            <person name="Halanych K.M."/>
        </authorList>
    </citation>
    <scope>NUCLEOTIDE SEQUENCE [LARGE SCALE GENOMIC DNA]</scope>
    <source>
        <strain evidence="6">A1464</strain>
    </source>
</reference>
<evidence type="ECO:0000256" key="4">
    <source>
        <dbReference type="SAM" id="Coils"/>
    </source>
</evidence>
<accession>A0A370DES2</accession>
<evidence type="ECO:0000313" key="7">
    <source>
        <dbReference type="Proteomes" id="UP000254266"/>
    </source>
</evidence>
<evidence type="ECO:0000313" key="6">
    <source>
        <dbReference type="EMBL" id="RDH82666.1"/>
    </source>
</evidence>
<dbReference type="NCBIfam" id="TIGR00254">
    <property type="entry name" value="GGDEF"/>
    <property type="match status" value="1"/>
</dbReference>
<dbReference type="Pfam" id="PF00990">
    <property type="entry name" value="GGDEF"/>
    <property type="match status" value="1"/>
</dbReference>
<proteinExistence type="predicted"/>
<dbReference type="AlphaFoldDB" id="A0A370DES2"/>
<evidence type="ECO:0000256" key="3">
    <source>
        <dbReference type="ARBA" id="ARBA00034247"/>
    </source>
</evidence>
<dbReference type="CDD" id="cd01949">
    <property type="entry name" value="GGDEF"/>
    <property type="match status" value="1"/>
</dbReference>
<dbReference type="InterPro" id="IPR000160">
    <property type="entry name" value="GGDEF_dom"/>
</dbReference>
<dbReference type="SUPFAM" id="SSF55073">
    <property type="entry name" value="Nucleotide cyclase"/>
    <property type="match status" value="1"/>
</dbReference>
<feature type="coiled-coil region" evidence="4">
    <location>
        <begin position="220"/>
        <end position="247"/>
    </location>
</feature>
<organism evidence="6 7">
    <name type="scientific">endosymbiont of Galathealinum brachiosum</name>
    <dbReference type="NCBI Taxonomy" id="2200906"/>
    <lineage>
        <taxon>Bacteria</taxon>
        <taxon>Pseudomonadati</taxon>
        <taxon>Pseudomonadota</taxon>
        <taxon>Gammaproteobacteria</taxon>
        <taxon>sulfur-oxidizing symbionts</taxon>
    </lineage>
</organism>
<feature type="domain" description="GGDEF" evidence="5">
    <location>
        <begin position="480"/>
        <end position="612"/>
    </location>
</feature>
<protein>
    <recommendedName>
        <fullName evidence="2">diguanylate cyclase</fullName>
        <ecNumber evidence="2">2.7.7.65</ecNumber>
    </recommendedName>
</protein>
<keyword evidence="7" id="KW-1185">Reference proteome</keyword>
<dbReference type="InterPro" id="IPR050469">
    <property type="entry name" value="Diguanylate_Cyclase"/>
</dbReference>
<keyword evidence="4" id="KW-0175">Coiled coil</keyword>
<comment type="caution">
    <text evidence="6">The sequence shown here is derived from an EMBL/GenBank/DDBJ whole genome shotgun (WGS) entry which is preliminary data.</text>
</comment>
<dbReference type="InterPro" id="IPR029787">
    <property type="entry name" value="Nucleotide_cyclase"/>
</dbReference>
<dbReference type="PANTHER" id="PTHR45138:SF9">
    <property type="entry name" value="DIGUANYLATE CYCLASE DGCM-RELATED"/>
    <property type="match status" value="1"/>
</dbReference>
<dbReference type="Gene3D" id="3.30.70.270">
    <property type="match status" value="1"/>
</dbReference>
<dbReference type="EC" id="2.7.7.65" evidence="2"/>
<evidence type="ECO:0000256" key="2">
    <source>
        <dbReference type="ARBA" id="ARBA00012528"/>
    </source>
</evidence>
<dbReference type="GO" id="GO:0052621">
    <property type="term" value="F:diguanylate cyclase activity"/>
    <property type="evidence" value="ECO:0007669"/>
    <property type="project" value="UniProtKB-EC"/>
</dbReference>
<name>A0A370DES2_9GAMM</name>
<dbReference type="Proteomes" id="UP000254266">
    <property type="component" value="Unassembled WGS sequence"/>
</dbReference>
<dbReference type="FunFam" id="3.30.70.270:FF:000001">
    <property type="entry name" value="Diguanylate cyclase domain protein"/>
    <property type="match status" value="1"/>
</dbReference>
<comment type="catalytic activity">
    <reaction evidence="3">
        <text>2 GTP = 3',3'-c-di-GMP + 2 diphosphate</text>
        <dbReference type="Rhea" id="RHEA:24898"/>
        <dbReference type="ChEBI" id="CHEBI:33019"/>
        <dbReference type="ChEBI" id="CHEBI:37565"/>
        <dbReference type="ChEBI" id="CHEBI:58805"/>
        <dbReference type="EC" id="2.7.7.65"/>
    </reaction>
</comment>
<evidence type="ECO:0000259" key="5">
    <source>
        <dbReference type="PROSITE" id="PS50887"/>
    </source>
</evidence>
<dbReference type="PANTHER" id="PTHR45138">
    <property type="entry name" value="REGULATORY COMPONENTS OF SENSORY TRANSDUCTION SYSTEM"/>
    <property type="match status" value="1"/>
</dbReference>